<protein>
    <submittedName>
        <fullName evidence="2">Chaperone protein SicA</fullName>
    </submittedName>
</protein>
<evidence type="ECO:0000313" key="3">
    <source>
        <dbReference type="Proteomes" id="UP000414233"/>
    </source>
</evidence>
<evidence type="ECO:0000313" key="2">
    <source>
        <dbReference type="EMBL" id="VVD84414.1"/>
    </source>
</evidence>
<gene>
    <name evidence="2" type="primary">sicA</name>
    <name evidence="2" type="ORF">PTE30175_01225</name>
</gene>
<dbReference type="Proteomes" id="UP000414233">
    <property type="component" value="Unassembled WGS sequence"/>
</dbReference>
<name>A0A5E4TDF5_9BURK</name>
<reference evidence="2 3" key="1">
    <citation type="submission" date="2019-08" db="EMBL/GenBank/DDBJ databases">
        <authorList>
            <person name="Peeters C."/>
        </authorList>
    </citation>
    <scope>NUCLEOTIDE SEQUENCE [LARGE SCALE GENOMIC DNA]</scope>
    <source>
        <strain evidence="2 3">LMG 30175</strain>
    </source>
</reference>
<dbReference type="SUPFAM" id="SSF48452">
    <property type="entry name" value="TPR-like"/>
    <property type="match status" value="1"/>
</dbReference>
<dbReference type="AlphaFoldDB" id="A0A5E4TDF5"/>
<dbReference type="InterPro" id="IPR005415">
    <property type="entry name" value="T3SS_Ca_resp_chp_LcrH/SycD"/>
</dbReference>
<proteinExistence type="inferred from homology"/>
<dbReference type="NCBIfam" id="TIGR02552">
    <property type="entry name" value="LcrH_SycD"/>
    <property type="match status" value="1"/>
</dbReference>
<accession>A0A5E4TDF5</accession>
<dbReference type="Gene3D" id="1.25.40.10">
    <property type="entry name" value="Tetratricopeptide repeat domain"/>
    <property type="match status" value="1"/>
</dbReference>
<dbReference type="Pfam" id="PF07720">
    <property type="entry name" value="TPR_3"/>
    <property type="match status" value="2"/>
</dbReference>
<evidence type="ECO:0000256" key="1">
    <source>
        <dbReference type="ARBA" id="ARBA00010244"/>
    </source>
</evidence>
<sequence length="462" mass="50588">MKRNVEGGCCARQWRTLQGCGGCCRGGGRVSARSGRARGQHAGAGYAALAAGDAAIAGGSATLRSNWVLQARELALSCLRGLDDVLQDEVLACAAFDEHVRILSDRVGGVAMPHGDCVTHTGNAPYTGAAGIDPRLIELVSLAQALLQSHEAHCAVHAKAQLDAIRAMLQANEAKGMLSILAPRDLQYARVAEKRRRLSEHASQAEAEADRTYSMIRCGGPDKVIHLLAGMELTPPVAASFESEKSGARERFMMERRRCFVWNRHKTHGSKTKRRSGRCVVCKGAKMGAVGNEVPMVERADSESDRTAQTIWDAVVAGATLKDVHGVSEDLMQGLYAHAYDFYDKGRLDQAEAFFRFLCIYDFYNQDYLIGLGAVFQLKQQFRKAIDLYAVAFALGKSDYRPVFYAGQCHLSMQNEEEARECFALVEERSCDADLRTKSRTYLAVLEAPQNSMPKNADQEVS</sequence>
<comment type="similarity">
    <text evidence="1">Belongs to the LcrH/SycD chaperone family.</text>
</comment>
<dbReference type="InterPro" id="IPR011716">
    <property type="entry name" value="TPR-3"/>
</dbReference>
<dbReference type="RefSeq" id="WP_275938948.1">
    <property type="nucleotide sequence ID" value="NZ_CABPRZ010000004.1"/>
</dbReference>
<dbReference type="EMBL" id="CABPRZ010000004">
    <property type="protein sequence ID" value="VVD84414.1"/>
    <property type="molecule type" value="Genomic_DNA"/>
</dbReference>
<organism evidence="2 3">
    <name type="scientific">Pandoraea terrae</name>
    <dbReference type="NCBI Taxonomy" id="1537710"/>
    <lineage>
        <taxon>Bacteria</taxon>
        <taxon>Pseudomonadati</taxon>
        <taxon>Pseudomonadota</taxon>
        <taxon>Betaproteobacteria</taxon>
        <taxon>Burkholderiales</taxon>
        <taxon>Burkholderiaceae</taxon>
        <taxon>Pandoraea</taxon>
    </lineage>
</organism>
<dbReference type="NCBIfam" id="NF011859">
    <property type="entry name" value="PRK15331.1"/>
    <property type="match status" value="1"/>
</dbReference>
<keyword evidence="3" id="KW-1185">Reference proteome</keyword>
<dbReference type="PRINTS" id="PR01595">
    <property type="entry name" value="SYCDCHAPRONE"/>
</dbReference>
<dbReference type="InterPro" id="IPR011990">
    <property type="entry name" value="TPR-like_helical_dom_sf"/>
</dbReference>